<proteinExistence type="predicted"/>
<reference evidence="1" key="1">
    <citation type="journal article" date="2021" name="Proc. Natl. Acad. Sci. U.S.A.">
        <title>A Catalog of Tens of Thousands of Viruses from Human Metagenomes Reveals Hidden Associations with Chronic Diseases.</title>
        <authorList>
            <person name="Tisza M.J."/>
            <person name="Buck C.B."/>
        </authorList>
    </citation>
    <scope>NUCLEOTIDE SEQUENCE</scope>
    <source>
        <strain evidence="1">CtaUh10</strain>
    </source>
</reference>
<organism evidence="1">
    <name type="scientific">Podoviridae sp. ctaUh10</name>
    <dbReference type="NCBI Taxonomy" id="2826563"/>
    <lineage>
        <taxon>Viruses</taxon>
        <taxon>Duplodnaviria</taxon>
        <taxon>Heunggongvirae</taxon>
        <taxon>Uroviricota</taxon>
        <taxon>Caudoviricetes</taxon>
    </lineage>
</organism>
<sequence length="172" mass="19430">MFNRGNDRTPIYRLRRFDDAIMESPRIVKATQGHTRELNLIRYDMGYGDFETCCRAVNMLCELWREAPSAWFTQAVVTVSQICGSMCIGDGLAAALSRTYDVEYLDGSVNPPNLIAWCAVCAVKGATSYDCCTIFDSPQAQNLIIAVFKNFDRLDTTRYNDSELEKILLQGR</sequence>
<name>A0A8S5QSF3_9CAUD</name>
<dbReference type="EMBL" id="BK015716">
    <property type="protein sequence ID" value="DAE21731.1"/>
    <property type="molecule type" value="Genomic_DNA"/>
</dbReference>
<accession>A0A8S5QSF3</accession>
<protein>
    <submittedName>
        <fullName evidence="1">Uncharacterized protein</fullName>
    </submittedName>
</protein>
<evidence type="ECO:0000313" key="1">
    <source>
        <dbReference type="EMBL" id="DAE21731.1"/>
    </source>
</evidence>